<organism evidence="1 2">
    <name type="scientific">Cryptotermes secundus</name>
    <dbReference type="NCBI Taxonomy" id="105785"/>
    <lineage>
        <taxon>Eukaryota</taxon>
        <taxon>Metazoa</taxon>
        <taxon>Ecdysozoa</taxon>
        <taxon>Arthropoda</taxon>
        <taxon>Hexapoda</taxon>
        <taxon>Insecta</taxon>
        <taxon>Pterygota</taxon>
        <taxon>Neoptera</taxon>
        <taxon>Polyneoptera</taxon>
        <taxon>Dictyoptera</taxon>
        <taxon>Blattodea</taxon>
        <taxon>Blattoidea</taxon>
        <taxon>Termitoidae</taxon>
        <taxon>Kalotermitidae</taxon>
        <taxon>Cryptotermitinae</taxon>
        <taxon>Cryptotermes</taxon>
    </lineage>
</organism>
<sequence length="116" mass="12709">MRGGGSLWSPFKTISSCTNYAQYIEAQHSVILYKHSMLLLYVFFKNLLIKFNSCCVVFYACDHATCLASRYVQATVGGVGQSAGAGGWQGAGRLEEAREGEVDHHRAVPAFFKHGS</sequence>
<proteinExistence type="predicted"/>
<keyword evidence="2" id="KW-1185">Reference proteome</keyword>
<dbReference type="EMBL" id="NEVH01014838">
    <property type="protein sequence ID" value="PNF27483.1"/>
    <property type="molecule type" value="Genomic_DNA"/>
</dbReference>
<dbReference type="AlphaFoldDB" id="A0A2J7QG13"/>
<dbReference type="InParanoid" id="A0A2J7QG13"/>
<evidence type="ECO:0000313" key="2">
    <source>
        <dbReference type="Proteomes" id="UP000235965"/>
    </source>
</evidence>
<protein>
    <submittedName>
        <fullName evidence="1">Uncharacterized protein</fullName>
    </submittedName>
</protein>
<dbReference type="Proteomes" id="UP000235965">
    <property type="component" value="Unassembled WGS sequence"/>
</dbReference>
<accession>A0A2J7QG13</accession>
<reference evidence="1 2" key="1">
    <citation type="submission" date="2017-12" db="EMBL/GenBank/DDBJ databases">
        <title>Hemimetabolous genomes reveal molecular basis of termite eusociality.</title>
        <authorList>
            <person name="Harrison M.C."/>
            <person name="Jongepier E."/>
            <person name="Robertson H.M."/>
            <person name="Arning N."/>
            <person name="Bitard-Feildel T."/>
            <person name="Chao H."/>
            <person name="Childers C.P."/>
            <person name="Dinh H."/>
            <person name="Doddapaneni H."/>
            <person name="Dugan S."/>
            <person name="Gowin J."/>
            <person name="Greiner C."/>
            <person name="Han Y."/>
            <person name="Hu H."/>
            <person name="Hughes D.S.T."/>
            <person name="Huylmans A.-K."/>
            <person name="Kemena C."/>
            <person name="Kremer L.P.M."/>
            <person name="Lee S.L."/>
            <person name="Lopez-Ezquerra A."/>
            <person name="Mallet L."/>
            <person name="Monroy-Kuhn J.M."/>
            <person name="Moser A."/>
            <person name="Murali S.C."/>
            <person name="Muzny D.M."/>
            <person name="Otani S."/>
            <person name="Piulachs M.-D."/>
            <person name="Poelchau M."/>
            <person name="Qu J."/>
            <person name="Schaub F."/>
            <person name="Wada-Katsumata A."/>
            <person name="Worley K.C."/>
            <person name="Xie Q."/>
            <person name="Ylla G."/>
            <person name="Poulsen M."/>
            <person name="Gibbs R.A."/>
            <person name="Schal C."/>
            <person name="Richards S."/>
            <person name="Belles X."/>
            <person name="Korb J."/>
            <person name="Bornberg-Bauer E."/>
        </authorList>
    </citation>
    <scope>NUCLEOTIDE SEQUENCE [LARGE SCALE GENOMIC DNA]</scope>
    <source>
        <tissue evidence="1">Whole body</tissue>
    </source>
</reference>
<name>A0A2J7QG13_9NEOP</name>
<comment type="caution">
    <text evidence="1">The sequence shown here is derived from an EMBL/GenBank/DDBJ whole genome shotgun (WGS) entry which is preliminary data.</text>
</comment>
<evidence type="ECO:0000313" key="1">
    <source>
        <dbReference type="EMBL" id="PNF27483.1"/>
    </source>
</evidence>
<gene>
    <name evidence="1" type="ORF">B7P43_G04280</name>
</gene>